<dbReference type="EMBL" id="CP012621">
    <property type="protein sequence ID" value="ATG72751.1"/>
    <property type="molecule type" value="Genomic_DNA"/>
</dbReference>
<dbReference type="InterPro" id="IPR052339">
    <property type="entry name" value="Fe-S_Maturation_MIP18"/>
</dbReference>
<reference evidence="2" key="1">
    <citation type="submission" date="2015-09" db="EMBL/GenBank/DDBJ databases">
        <authorList>
            <person name="Shao Z."/>
            <person name="Wang L."/>
        </authorList>
    </citation>
    <scope>NUCLEOTIDE SEQUENCE [LARGE SCALE GENOMIC DNA]</scope>
    <source>
        <strain evidence="2">F13-1</strain>
    </source>
</reference>
<dbReference type="KEGG" id="zdf:AN401_01880"/>
<dbReference type="OrthoDB" id="9805360at2"/>
<dbReference type="Proteomes" id="UP000217763">
    <property type="component" value="Chromosome"/>
</dbReference>
<protein>
    <submittedName>
        <fullName evidence="1">Hydroxylase</fullName>
    </submittedName>
</protein>
<dbReference type="Gene3D" id="3.30.300.130">
    <property type="entry name" value="Fe-S cluster assembly (FSCA)"/>
    <property type="match status" value="1"/>
</dbReference>
<name>A0A231N1K5_9GAMM</name>
<dbReference type="InterPro" id="IPR034904">
    <property type="entry name" value="FSCA_dom_sf"/>
</dbReference>
<evidence type="ECO:0000313" key="2">
    <source>
        <dbReference type="Proteomes" id="UP000217763"/>
    </source>
</evidence>
<dbReference type="PANTHER" id="PTHR42831:SF1">
    <property type="entry name" value="FE-S PROTEIN MATURATION AUXILIARY FACTOR YITW"/>
    <property type="match status" value="1"/>
</dbReference>
<dbReference type="PANTHER" id="PTHR42831">
    <property type="entry name" value="FE-S PROTEIN MATURATION AUXILIARY FACTOR YITW"/>
    <property type="match status" value="1"/>
</dbReference>
<dbReference type="RefSeq" id="WP_094038921.1">
    <property type="nucleotide sequence ID" value="NZ_CP012621.1"/>
</dbReference>
<dbReference type="SUPFAM" id="SSF117916">
    <property type="entry name" value="Fe-S cluster assembly (FSCA) domain-like"/>
    <property type="match status" value="1"/>
</dbReference>
<sequence length="100" mass="11381">MVTEQQVREALCRVLDPEVGENIIELGLVYGIEIDQRRLAVTMTMTSPSCPMGDWIRQQVATELEALCRDGQRAEVELVWQPAWGPERMSPALRARLGWE</sequence>
<accession>A0A231N1K5</accession>
<keyword evidence="2" id="KW-1185">Reference proteome</keyword>
<proteinExistence type="predicted"/>
<dbReference type="AlphaFoldDB" id="A0A231N1K5"/>
<dbReference type="InterPro" id="IPR002744">
    <property type="entry name" value="MIP18-like"/>
</dbReference>
<organism evidence="1 2">
    <name type="scientific">Zobellella denitrificans</name>
    <dbReference type="NCBI Taxonomy" id="347534"/>
    <lineage>
        <taxon>Bacteria</taxon>
        <taxon>Pseudomonadati</taxon>
        <taxon>Pseudomonadota</taxon>
        <taxon>Gammaproteobacteria</taxon>
        <taxon>Aeromonadales</taxon>
        <taxon>Aeromonadaceae</taxon>
        <taxon>Zobellella</taxon>
    </lineage>
</organism>
<dbReference type="Pfam" id="PF01883">
    <property type="entry name" value="FeS_assembly_P"/>
    <property type="match status" value="1"/>
</dbReference>
<evidence type="ECO:0000313" key="1">
    <source>
        <dbReference type="EMBL" id="ATG72751.1"/>
    </source>
</evidence>
<gene>
    <name evidence="1" type="ORF">AN401_01880</name>
</gene>